<reference evidence="4 5" key="1">
    <citation type="journal article" date="2023" name="ISME J.">
        <title>Thermophilic Dehalococcoidia with unusual traits shed light on an unexpected past.</title>
        <authorList>
            <person name="Palmer M."/>
            <person name="Covington J.K."/>
            <person name="Zhou E.M."/>
            <person name="Thomas S.C."/>
            <person name="Habib N."/>
            <person name="Seymour C.O."/>
            <person name="Lai D."/>
            <person name="Johnston J."/>
            <person name="Hashimi A."/>
            <person name="Jiao J.Y."/>
            <person name="Muok A.R."/>
            <person name="Liu L."/>
            <person name="Xian W.D."/>
            <person name="Zhi X.Y."/>
            <person name="Li M.M."/>
            <person name="Silva L.P."/>
            <person name="Bowen B.P."/>
            <person name="Louie K."/>
            <person name="Briegel A."/>
            <person name="Pett-Ridge J."/>
            <person name="Weber P.K."/>
            <person name="Tocheva E.I."/>
            <person name="Woyke T."/>
            <person name="Northen T.R."/>
            <person name="Mayali X."/>
            <person name="Li W.J."/>
            <person name="Hedlund B.P."/>
        </authorList>
    </citation>
    <scope>NUCLEOTIDE SEQUENCE [LARGE SCALE GENOMIC DNA]</scope>
    <source>
        <strain evidence="4 5">YIM 72310</strain>
    </source>
</reference>
<dbReference type="Gene3D" id="3.60.15.10">
    <property type="entry name" value="Ribonuclease Z/Hydroxyacylglutathione hydrolase-like"/>
    <property type="match status" value="1"/>
</dbReference>
<keyword evidence="1" id="KW-0255">Endonuclease</keyword>
<dbReference type="Proteomes" id="UP001212803">
    <property type="component" value="Chromosome"/>
</dbReference>
<dbReference type="PANTHER" id="PTHR46018:SF2">
    <property type="entry name" value="ZINC PHOSPHODIESTERASE ELAC PROTEIN 1"/>
    <property type="match status" value="1"/>
</dbReference>
<dbReference type="Pfam" id="PF12706">
    <property type="entry name" value="Lactamase_B_2"/>
    <property type="match status" value="1"/>
</dbReference>
<dbReference type="SMART" id="SM00849">
    <property type="entry name" value="Lactamase_B"/>
    <property type="match status" value="1"/>
</dbReference>
<evidence type="ECO:0000256" key="2">
    <source>
        <dbReference type="ARBA" id="ARBA00022801"/>
    </source>
</evidence>
<evidence type="ECO:0000313" key="4">
    <source>
        <dbReference type="EMBL" id="WBL34797.1"/>
    </source>
</evidence>
<evidence type="ECO:0000313" key="5">
    <source>
        <dbReference type="Proteomes" id="UP001212803"/>
    </source>
</evidence>
<feature type="domain" description="Metallo-beta-lactamase" evidence="3">
    <location>
        <begin position="21"/>
        <end position="226"/>
    </location>
</feature>
<keyword evidence="5" id="KW-1185">Reference proteome</keyword>
<dbReference type="InterPro" id="IPR036866">
    <property type="entry name" value="RibonucZ/Hydroxyglut_hydro"/>
</dbReference>
<dbReference type="InterPro" id="IPR044094">
    <property type="entry name" value="AtsA-like_MBL-fold"/>
</dbReference>
<dbReference type="PANTHER" id="PTHR46018">
    <property type="entry name" value="ZINC PHOSPHODIESTERASE ELAC PROTEIN 1"/>
    <property type="match status" value="1"/>
</dbReference>
<protein>
    <submittedName>
        <fullName evidence="4">MBL fold metallo-hydrolase</fullName>
    </submittedName>
</protein>
<keyword evidence="2" id="KW-0378">Hydrolase</keyword>
<gene>
    <name evidence="4" type="ORF">O0235_08305</name>
</gene>
<dbReference type="InterPro" id="IPR001279">
    <property type="entry name" value="Metallo-B-lactamas"/>
</dbReference>
<dbReference type="SUPFAM" id="SSF56281">
    <property type="entry name" value="Metallo-hydrolase/oxidoreductase"/>
    <property type="match status" value="1"/>
</dbReference>
<sequence length="299" mass="32456">MQQFDIVFLGTGSPLPSPDRCGAGHVLVAGDQHVLVDCGWGAARKILAAGVMPAAIDTAIFTHMHSDHITDFPDFIFLRWTSGARTPLRVYGPEGTGEMVEGFLHALRRDIGFRIAHHGDKLHPDGILVEVTEISATSRPTPFFDRGGLVLERFEVDHFPVVPALGYRARFDGRTAVLSGDTAFCEALLHAAEGADMLVCEALNTRLLEERIRALRAVGRDLQASLFQDIPSYHIDVADVARLAARAGVRQLVIDHLIPPVPNAGPELDRFISGMADHFAGPIRVARDTERIPVTGAAP</sequence>
<keyword evidence="1" id="KW-0540">Nuclease</keyword>
<dbReference type="CDD" id="cd07719">
    <property type="entry name" value="arylsulfatase_AtsA-like_MBL-fold"/>
    <property type="match status" value="1"/>
</dbReference>
<accession>A0ABY7M3N6</accession>
<dbReference type="RefSeq" id="WP_270055325.1">
    <property type="nucleotide sequence ID" value="NZ_CP115149.1"/>
</dbReference>
<dbReference type="EMBL" id="CP115149">
    <property type="protein sequence ID" value="WBL34797.1"/>
    <property type="molecule type" value="Genomic_DNA"/>
</dbReference>
<evidence type="ECO:0000256" key="1">
    <source>
        <dbReference type="ARBA" id="ARBA00022759"/>
    </source>
</evidence>
<name>A0ABY7M3N6_9CHLR</name>
<organism evidence="4 5">
    <name type="scientific">Tepidiforma flava</name>
    <dbReference type="NCBI Taxonomy" id="3004094"/>
    <lineage>
        <taxon>Bacteria</taxon>
        <taxon>Bacillati</taxon>
        <taxon>Chloroflexota</taxon>
        <taxon>Tepidiformia</taxon>
        <taxon>Tepidiformales</taxon>
        <taxon>Tepidiformaceae</taxon>
        <taxon>Tepidiforma</taxon>
    </lineage>
</organism>
<evidence type="ECO:0000259" key="3">
    <source>
        <dbReference type="SMART" id="SM00849"/>
    </source>
</evidence>
<proteinExistence type="predicted"/>